<feature type="transmembrane region" description="Helical" evidence="1">
    <location>
        <begin position="79"/>
        <end position="101"/>
    </location>
</feature>
<keyword evidence="1" id="KW-1133">Transmembrane helix</keyword>
<protein>
    <submittedName>
        <fullName evidence="2">Uncharacterized protein</fullName>
    </submittedName>
</protein>
<sequence length="119" mass="14080">MKSLVVQIIFVLCELAVTLPYVLYVDKLRKDHEKWRKQLFAKAHKAEDEGRRREAEQLRDTAIRALADDFGLPWYARGIIPIFVLFILGFIVFEAFSYIGLGPYIWFDSEYDYCENHRC</sequence>
<keyword evidence="1" id="KW-0472">Membrane</keyword>
<proteinExistence type="predicted"/>
<feature type="transmembrane region" description="Helical" evidence="1">
    <location>
        <begin position="6"/>
        <end position="25"/>
    </location>
</feature>
<reference evidence="2" key="1">
    <citation type="journal article" date="2021" name="Proc. Natl. Acad. Sci. U.S.A.">
        <title>A Catalog of Tens of Thousands of Viruses from Human Metagenomes Reveals Hidden Associations with Chronic Diseases.</title>
        <authorList>
            <person name="Tisza M.J."/>
            <person name="Buck C.B."/>
        </authorList>
    </citation>
    <scope>NUCLEOTIDE SEQUENCE</scope>
    <source>
        <strain evidence="2">CtlMy11</strain>
    </source>
</reference>
<keyword evidence="1" id="KW-0812">Transmembrane</keyword>
<dbReference type="EMBL" id="BK032800">
    <property type="protein sequence ID" value="DAF60986.1"/>
    <property type="molecule type" value="Genomic_DNA"/>
</dbReference>
<evidence type="ECO:0000256" key="1">
    <source>
        <dbReference type="SAM" id="Phobius"/>
    </source>
</evidence>
<name>A0A8S5TDZ7_9CAUD</name>
<accession>A0A8S5TDZ7</accession>
<organism evidence="2">
    <name type="scientific">Podoviridae sp. ctlMy11</name>
    <dbReference type="NCBI Taxonomy" id="2827746"/>
    <lineage>
        <taxon>Viruses</taxon>
        <taxon>Duplodnaviria</taxon>
        <taxon>Heunggongvirae</taxon>
        <taxon>Uroviricota</taxon>
        <taxon>Caudoviricetes</taxon>
    </lineage>
</organism>
<evidence type="ECO:0000313" key="2">
    <source>
        <dbReference type="EMBL" id="DAF60986.1"/>
    </source>
</evidence>